<evidence type="ECO:0000256" key="3">
    <source>
        <dbReference type="ARBA" id="ARBA00022989"/>
    </source>
</evidence>
<evidence type="ECO:0000256" key="2">
    <source>
        <dbReference type="ARBA" id="ARBA00022692"/>
    </source>
</evidence>
<evidence type="ECO:0000313" key="7">
    <source>
        <dbReference type="EMBL" id="KAJ9613514.1"/>
    </source>
</evidence>
<proteinExistence type="predicted"/>
<sequence length="325" mass="36487">MELAGPVPELKFGTTPRELDVDPYLSEFTRLGELIFYYTLASPSTDVPPFRDNTPDPDLIIICSWMYAFSKHIAKYTNAYKSRYPRSPILLLRQDGGDFFYRTNAQQMKNLAPAITTIRRLRAEKNNGSERLNVLMHVFSNGGAWTVCQLADAYSHGISASSPHLDIKPELLPISALILDSMPSLPNPSASHTAICEALPKKPPFLRAIGEAAVWCYISFAQNVDFVLGREHLTLNIRRRLNDADSAFMQDGLRRVYIYSQGDTLIPAADVEAHAKDAMGNLGDSENERVILEDFGQTRHVSHMVGDPKRYWSIVDRLWSESIAP</sequence>
<keyword evidence="4" id="KW-0472">Membrane</keyword>
<accession>A0AA38XHH6</accession>
<comment type="caution">
    <text evidence="7">The sequence shown here is derived from an EMBL/GenBank/DDBJ whole genome shotgun (WGS) entry which is preliminary data.</text>
</comment>
<reference evidence="7" key="1">
    <citation type="submission" date="2022-10" db="EMBL/GenBank/DDBJ databases">
        <title>Culturing micro-colonial fungi from biological soil crusts in the Mojave desert and describing Neophaeococcomyces mojavensis, and introducing the new genera and species Taxawa tesnikishii.</title>
        <authorList>
            <person name="Kurbessoian T."/>
            <person name="Stajich J.E."/>
        </authorList>
    </citation>
    <scope>NUCLEOTIDE SEQUENCE</scope>
    <source>
        <strain evidence="7">TK_41</strain>
    </source>
</reference>
<name>A0AA38XHH6_9EURO</name>
<dbReference type="InterPro" id="IPR008547">
    <property type="entry name" value="DUF829_TMEM53"/>
</dbReference>
<protein>
    <recommendedName>
        <fullName evidence="9">Indole-diterpene biosynthesis protein PaxU</fullName>
    </recommendedName>
</protein>
<evidence type="ECO:0008006" key="9">
    <source>
        <dbReference type="Google" id="ProtNLM"/>
    </source>
</evidence>
<dbReference type="Pfam" id="PF05705">
    <property type="entry name" value="DUF829"/>
    <property type="match status" value="1"/>
</dbReference>
<evidence type="ECO:0000256" key="5">
    <source>
        <dbReference type="ARBA" id="ARBA00023242"/>
    </source>
</evidence>
<dbReference type="Proteomes" id="UP001172673">
    <property type="component" value="Unassembled WGS sequence"/>
</dbReference>
<gene>
    <name evidence="7" type="ORF">H2200_003456</name>
</gene>
<evidence type="ECO:0000313" key="8">
    <source>
        <dbReference type="Proteomes" id="UP001172673"/>
    </source>
</evidence>
<organism evidence="7 8">
    <name type="scientific">Cladophialophora chaetospira</name>
    <dbReference type="NCBI Taxonomy" id="386627"/>
    <lineage>
        <taxon>Eukaryota</taxon>
        <taxon>Fungi</taxon>
        <taxon>Dikarya</taxon>
        <taxon>Ascomycota</taxon>
        <taxon>Pezizomycotina</taxon>
        <taxon>Eurotiomycetes</taxon>
        <taxon>Chaetothyriomycetidae</taxon>
        <taxon>Chaetothyriales</taxon>
        <taxon>Herpotrichiellaceae</taxon>
        <taxon>Cladophialophora</taxon>
    </lineage>
</organism>
<comment type="subcellular location">
    <subcellularLocation>
        <location evidence="6">Endomembrane system</location>
        <topology evidence="6">Single-pass membrane protein</topology>
    </subcellularLocation>
    <subcellularLocation>
        <location evidence="1">Nucleus membrane</location>
    </subcellularLocation>
</comment>
<evidence type="ECO:0000256" key="4">
    <source>
        <dbReference type="ARBA" id="ARBA00023136"/>
    </source>
</evidence>
<dbReference type="PANTHER" id="PTHR12265">
    <property type="entry name" value="TRANSMEMBRANE PROTEIN 53"/>
    <property type="match status" value="1"/>
</dbReference>
<dbReference type="PANTHER" id="PTHR12265:SF30">
    <property type="entry name" value="TRANSMEMBRANE PROTEIN 53"/>
    <property type="match status" value="1"/>
</dbReference>
<evidence type="ECO:0000256" key="6">
    <source>
        <dbReference type="ARBA" id="ARBA00037847"/>
    </source>
</evidence>
<keyword evidence="5" id="KW-0539">Nucleus</keyword>
<keyword evidence="3" id="KW-1133">Transmembrane helix</keyword>
<dbReference type="EMBL" id="JAPDRK010000004">
    <property type="protein sequence ID" value="KAJ9613514.1"/>
    <property type="molecule type" value="Genomic_DNA"/>
</dbReference>
<keyword evidence="2" id="KW-0812">Transmembrane</keyword>
<dbReference type="GO" id="GO:0031965">
    <property type="term" value="C:nuclear membrane"/>
    <property type="evidence" value="ECO:0007669"/>
    <property type="project" value="UniProtKB-SubCell"/>
</dbReference>
<keyword evidence="8" id="KW-1185">Reference proteome</keyword>
<dbReference type="AlphaFoldDB" id="A0AA38XHH6"/>
<evidence type="ECO:0000256" key="1">
    <source>
        <dbReference type="ARBA" id="ARBA00004126"/>
    </source>
</evidence>